<dbReference type="AlphaFoldDB" id="A0A2S0MRW8"/>
<evidence type="ECO:0000313" key="6">
    <source>
        <dbReference type="EMBL" id="AVO38638.1"/>
    </source>
</evidence>
<dbReference type="EMBL" id="CP027665">
    <property type="protein sequence ID" value="AVO38638.1"/>
    <property type="molecule type" value="Genomic_DNA"/>
</dbReference>
<dbReference type="PANTHER" id="PTHR24567:SF26">
    <property type="entry name" value="REGULATORY PROTEIN YEIL"/>
    <property type="match status" value="1"/>
</dbReference>
<dbReference type="Proteomes" id="UP000237655">
    <property type="component" value="Chromosome"/>
</dbReference>
<organism evidence="6 7">
    <name type="scientific">Pukyongiella litopenaei</name>
    <dbReference type="NCBI Taxonomy" id="2605946"/>
    <lineage>
        <taxon>Bacteria</taxon>
        <taxon>Pseudomonadati</taxon>
        <taxon>Pseudomonadota</taxon>
        <taxon>Alphaproteobacteria</taxon>
        <taxon>Rhodobacterales</taxon>
        <taxon>Paracoccaceae</taxon>
        <taxon>Pukyongiella</taxon>
    </lineage>
</organism>
<dbReference type="InterPro" id="IPR036390">
    <property type="entry name" value="WH_DNA-bd_sf"/>
</dbReference>
<reference evidence="7" key="1">
    <citation type="submission" date="2018-03" db="EMBL/GenBank/DDBJ databases">
        <title>Genomic analysis of the strain SH-1 isolated from shrimp intestine.</title>
        <authorList>
            <person name="Kim Y.-S."/>
            <person name="Kim S.-E."/>
            <person name="Kim K.-H."/>
        </authorList>
    </citation>
    <scope>NUCLEOTIDE SEQUENCE [LARGE SCALE GENOMIC DNA]</scope>
    <source>
        <strain evidence="7">SH-1</strain>
    </source>
</reference>
<evidence type="ECO:0000256" key="2">
    <source>
        <dbReference type="ARBA" id="ARBA00023125"/>
    </source>
</evidence>
<evidence type="ECO:0000259" key="4">
    <source>
        <dbReference type="PROSITE" id="PS50042"/>
    </source>
</evidence>
<proteinExistence type="predicted"/>
<evidence type="ECO:0000259" key="5">
    <source>
        <dbReference type="PROSITE" id="PS51063"/>
    </source>
</evidence>
<dbReference type="SUPFAM" id="SSF46785">
    <property type="entry name" value="Winged helix' DNA-binding domain"/>
    <property type="match status" value="1"/>
</dbReference>
<dbReference type="InterPro" id="IPR018490">
    <property type="entry name" value="cNMP-bd_dom_sf"/>
</dbReference>
<keyword evidence="2" id="KW-0238">DNA-binding</keyword>
<dbReference type="Gene3D" id="1.10.10.10">
    <property type="entry name" value="Winged helix-like DNA-binding domain superfamily/Winged helix DNA-binding domain"/>
    <property type="match status" value="1"/>
</dbReference>
<dbReference type="InterPro" id="IPR036388">
    <property type="entry name" value="WH-like_DNA-bd_sf"/>
</dbReference>
<protein>
    <submittedName>
        <fullName evidence="6">Crp/Fnr family transcriptional regulator</fullName>
    </submittedName>
</protein>
<dbReference type="InterPro" id="IPR014710">
    <property type="entry name" value="RmlC-like_jellyroll"/>
</dbReference>
<dbReference type="GO" id="GO:0003700">
    <property type="term" value="F:DNA-binding transcription factor activity"/>
    <property type="evidence" value="ECO:0007669"/>
    <property type="project" value="TreeGrafter"/>
</dbReference>
<keyword evidence="7" id="KW-1185">Reference proteome</keyword>
<dbReference type="PROSITE" id="PS51063">
    <property type="entry name" value="HTH_CRP_2"/>
    <property type="match status" value="1"/>
</dbReference>
<dbReference type="SMART" id="SM00100">
    <property type="entry name" value="cNMP"/>
    <property type="match status" value="1"/>
</dbReference>
<dbReference type="InterPro" id="IPR050397">
    <property type="entry name" value="Env_Response_Regulators"/>
</dbReference>
<dbReference type="CDD" id="cd00038">
    <property type="entry name" value="CAP_ED"/>
    <property type="match status" value="1"/>
</dbReference>
<dbReference type="InterPro" id="IPR012318">
    <property type="entry name" value="HTH_CRP"/>
</dbReference>
<dbReference type="InterPro" id="IPR000595">
    <property type="entry name" value="cNMP-bd_dom"/>
</dbReference>
<evidence type="ECO:0000256" key="1">
    <source>
        <dbReference type="ARBA" id="ARBA00023015"/>
    </source>
</evidence>
<dbReference type="Pfam" id="PF00027">
    <property type="entry name" value="cNMP_binding"/>
    <property type="match status" value="1"/>
</dbReference>
<dbReference type="GO" id="GO:0005829">
    <property type="term" value="C:cytosol"/>
    <property type="evidence" value="ECO:0007669"/>
    <property type="project" value="TreeGrafter"/>
</dbReference>
<dbReference type="RefSeq" id="WP_106472949.1">
    <property type="nucleotide sequence ID" value="NZ_CP027665.1"/>
</dbReference>
<sequence length="235" mass="25847">MISQEQENVARGSLLLRTMPEAIARELLQASSTRSFERGQTIFMQGEPARCIHVVLDGWMKLFRIAPNGNEAVVHVGAAGSSFGEAVAIRDQDYPVSGEAVTDCTLLQIPARAFTSLMMNRPEICISVMAAAFQHLHDLIGQLEQMKAKTGAQRVAEFLLKLAPCDQGSCVVTLPYDKILIAGRLGMKPESLSRAFSKLRSVGVRITKNHAAIDDIERLQYYSDEDPAMAWNKAL</sequence>
<feature type="domain" description="Cyclic nucleotide-binding" evidence="4">
    <location>
        <begin position="15"/>
        <end position="124"/>
    </location>
</feature>
<accession>A0A2S0MRW8</accession>
<name>A0A2S0MRW8_9RHOB</name>
<dbReference type="KEGG" id="thas:C6Y53_13680"/>
<gene>
    <name evidence="6" type="ORF">C6Y53_13680</name>
</gene>
<keyword evidence="3" id="KW-0804">Transcription</keyword>
<feature type="domain" description="HTH crp-type" evidence="5">
    <location>
        <begin position="149"/>
        <end position="217"/>
    </location>
</feature>
<dbReference type="PROSITE" id="PS50042">
    <property type="entry name" value="CNMP_BINDING_3"/>
    <property type="match status" value="1"/>
</dbReference>
<dbReference type="SUPFAM" id="SSF51206">
    <property type="entry name" value="cAMP-binding domain-like"/>
    <property type="match status" value="1"/>
</dbReference>
<evidence type="ECO:0000256" key="3">
    <source>
        <dbReference type="ARBA" id="ARBA00023163"/>
    </source>
</evidence>
<dbReference type="PANTHER" id="PTHR24567">
    <property type="entry name" value="CRP FAMILY TRANSCRIPTIONAL REGULATORY PROTEIN"/>
    <property type="match status" value="1"/>
</dbReference>
<dbReference type="Gene3D" id="2.60.120.10">
    <property type="entry name" value="Jelly Rolls"/>
    <property type="match status" value="1"/>
</dbReference>
<evidence type="ECO:0000313" key="7">
    <source>
        <dbReference type="Proteomes" id="UP000237655"/>
    </source>
</evidence>
<dbReference type="Pfam" id="PF13545">
    <property type="entry name" value="HTH_Crp_2"/>
    <property type="match status" value="1"/>
</dbReference>
<dbReference type="GO" id="GO:0003677">
    <property type="term" value="F:DNA binding"/>
    <property type="evidence" value="ECO:0007669"/>
    <property type="project" value="UniProtKB-KW"/>
</dbReference>
<keyword evidence="1" id="KW-0805">Transcription regulation</keyword>